<protein>
    <submittedName>
        <fullName evidence="1">Uncharacterized protein</fullName>
    </submittedName>
</protein>
<sequence>MWLLVLFWGIWFIWSELRFGRILAWFLLALFASMVRCGEGGWPLMVV</sequence>
<dbReference type="EMBL" id="GBRH01177239">
    <property type="protein sequence ID" value="JAE20657.1"/>
    <property type="molecule type" value="Transcribed_RNA"/>
</dbReference>
<reference evidence="1" key="2">
    <citation type="journal article" date="2015" name="Data Brief">
        <title>Shoot transcriptome of the giant reed, Arundo donax.</title>
        <authorList>
            <person name="Barrero R.A."/>
            <person name="Guerrero F.D."/>
            <person name="Moolhuijzen P."/>
            <person name="Goolsby J.A."/>
            <person name="Tidwell J."/>
            <person name="Bellgard S.E."/>
            <person name="Bellgard M.I."/>
        </authorList>
    </citation>
    <scope>NUCLEOTIDE SEQUENCE</scope>
    <source>
        <tissue evidence="1">Shoot tissue taken approximately 20 cm above the soil surface</tissue>
    </source>
</reference>
<accession>A0A0A9G864</accession>
<proteinExistence type="predicted"/>
<dbReference type="AlphaFoldDB" id="A0A0A9G864"/>
<organism evidence="1">
    <name type="scientific">Arundo donax</name>
    <name type="common">Giant reed</name>
    <name type="synonym">Donax arundinaceus</name>
    <dbReference type="NCBI Taxonomy" id="35708"/>
    <lineage>
        <taxon>Eukaryota</taxon>
        <taxon>Viridiplantae</taxon>
        <taxon>Streptophyta</taxon>
        <taxon>Embryophyta</taxon>
        <taxon>Tracheophyta</taxon>
        <taxon>Spermatophyta</taxon>
        <taxon>Magnoliopsida</taxon>
        <taxon>Liliopsida</taxon>
        <taxon>Poales</taxon>
        <taxon>Poaceae</taxon>
        <taxon>PACMAD clade</taxon>
        <taxon>Arundinoideae</taxon>
        <taxon>Arundineae</taxon>
        <taxon>Arundo</taxon>
    </lineage>
</organism>
<name>A0A0A9G864_ARUDO</name>
<dbReference type="EMBL" id="GBRH01178865">
    <property type="protein sequence ID" value="JAE19031.1"/>
    <property type="molecule type" value="Transcribed_RNA"/>
</dbReference>
<reference evidence="1" key="1">
    <citation type="submission" date="2014-09" db="EMBL/GenBank/DDBJ databases">
        <authorList>
            <person name="Magalhaes I.L.F."/>
            <person name="Oliveira U."/>
            <person name="Santos F.R."/>
            <person name="Vidigal T.H.D.A."/>
            <person name="Brescovit A.D."/>
            <person name="Santos A.J."/>
        </authorList>
    </citation>
    <scope>NUCLEOTIDE SEQUENCE</scope>
    <source>
        <tissue evidence="1">Shoot tissue taken approximately 20 cm above the soil surface</tissue>
    </source>
</reference>
<evidence type="ECO:0000313" key="1">
    <source>
        <dbReference type="EMBL" id="JAE20657.1"/>
    </source>
</evidence>